<dbReference type="Pfam" id="PF00145">
    <property type="entry name" value="DNA_methylase"/>
    <property type="match status" value="1"/>
</dbReference>
<dbReference type="PRINTS" id="PR00105">
    <property type="entry name" value="C5METTRFRASE"/>
</dbReference>
<dbReference type="InterPro" id="IPR050750">
    <property type="entry name" value="C5-MTase"/>
</dbReference>
<feature type="active site" evidence="7">
    <location>
        <position position="72"/>
    </location>
</feature>
<dbReference type="AlphaFoldDB" id="I4VMZ1"/>
<dbReference type="Proteomes" id="UP000004210">
    <property type="component" value="Unassembled WGS sequence"/>
</dbReference>
<evidence type="ECO:0000256" key="1">
    <source>
        <dbReference type="ARBA" id="ARBA00011975"/>
    </source>
</evidence>
<dbReference type="SUPFAM" id="SSF53335">
    <property type="entry name" value="S-adenosyl-L-methionine-dependent methyltransferases"/>
    <property type="match status" value="1"/>
</dbReference>
<dbReference type="PROSITE" id="PS51679">
    <property type="entry name" value="SAM_MT_C5"/>
    <property type="match status" value="1"/>
</dbReference>
<evidence type="ECO:0000256" key="4">
    <source>
        <dbReference type="ARBA" id="ARBA00022691"/>
    </source>
</evidence>
<keyword evidence="4 7" id="KW-0949">S-adenosyl-L-methionine</keyword>
<dbReference type="EMBL" id="AJXU01000051">
    <property type="protein sequence ID" value="EIL88582.1"/>
    <property type="molecule type" value="Genomic_DNA"/>
</dbReference>
<dbReference type="PANTHER" id="PTHR46098:SF1">
    <property type="entry name" value="TRNA (CYTOSINE(38)-C(5))-METHYLTRANSFERASE"/>
    <property type="match status" value="1"/>
</dbReference>
<evidence type="ECO:0000256" key="3">
    <source>
        <dbReference type="ARBA" id="ARBA00022679"/>
    </source>
</evidence>
<protein>
    <recommendedName>
        <fullName evidence="1">DNA (cytosine-5-)-methyltransferase</fullName>
        <ecNumber evidence="1">2.1.1.37</ecNumber>
    </recommendedName>
</protein>
<proteinExistence type="inferred from homology"/>
<dbReference type="RefSeq" id="WP_007082142.1">
    <property type="nucleotide sequence ID" value="NZ_AJXU01000051.1"/>
</dbReference>
<keyword evidence="9" id="KW-1185">Reference proteome</keyword>
<reference evidence="8 9" key="1">
    <citation type="journal article" date="2012" name="J. Bacteriol.">
        <title>Genome sequences for six rhodanobacter strains, isolated from soils and the terrestrial subsurface, with variable denitrification capabilities.</title>
        <authorList>
            <person name="Kostka J.E."/>
            <person name="Green S.J."/>
            <person name="Rishishwar L."/>
            <person name="Prakash O."/>
            <person name="Katz L.S."/>
            <person name="Marino-Ramirez L."/>
            <person name="Jordan I.K."/>
            <person name="Munk C."/>
            <person name="Ivanova N."/>
            <person name="Mikhailova N."/>
            <person name="Watson D.B."/>
            <person name="Brown S.D."/>
            <person name="Palumbo A.V."/>
            <person name="Brooks S.C."/>
        </authorList>
    </citation>
    <scope>NUCLEOTIDE SEQUENCE [LARGE SCALE GENOMIC DNA]</scope>
    <source>
        <strain evidence="9">Jip2T</strain>
    </source>
</reference>
<dbReference type="eggNOG" id="COG0270">
    <property type="taxonomic scope" value="Bacteria"/>
</dbReference>
<accession>I4VMZ1</accession>
<comment type="caution">
    <text evidence="8">The sequence shown here is derived from an EMBL/GenBank/DDBJ whole genome shotgun (WGS) entry which is preliminary data.</text>
</comment>
<keyword evidence="3 7" id="KW-0808">Transferase</keyword>
<dbReference type="REBASE" id="51903">
    <property type="entry name" value="M.Rsp18449ORF12563P"/>
</dbReference>
<sequence>MMRAIDLFAGSGLFSRGAEDAGINVIWAANHWQVAVDCYAANHSIEPKCQDLHQADWTQVPAHDLLIASPACTGHTPARGKDRPHHDADRATAWAVVSALECHRPSYGVVENVVAFTRWVLFPAWCQAVTALGYAISPHRVDFADLDVPQNRERVIIVLSRSKHPLQLDLPKLPHIPATKIVDFNAGSWSPIRKPGRSPNTIARIEHGRQMHGDRFVAPYYSNGSGLTGRSLHRPIGTIPTVDRWAVIDGDRMRMLSITEARLAMTVPDDYVLPPRHADAMKLLGNAVPRTGAMHIFESLRNVA</sequence>
<evidence type="ECO:0000313" key="9">
    <source>
        <dbReference type="Proteomes" id="UP000004210"/>
    </source>
</evidence>
<organism evidence="8 9">
    <name type="scientific">Rhodanobacter fulvus Jip2</name>
    <dbReference type="NCBI Taxonomy" id="1163408"/>
    <lineage>
        <taxon>Bacteria</taxon>
        <taxon>Pseudomonadati</taxon>
        <taxon>Pseudomonadota</taxon>
        <taxon>Gammaproteobacteria</taxon>
        <taxon>Lysobacterales</taxon>
        <taxon>Rhodanobacteraceae</taxon>
        <taxon>Rhodanobacter</taxon>
    </lineage>
</organism>
<evidence type="ECO:0000256" key="2">
    <source>
        <dbReference type="ARBA" id="ARBA00022603"/>
    </source>
</evidence>
<dbReference type="InterPro" id="IPR029063">
    <property type="entry name" value="SAM-dependent_MTases_sf"/>
</dbReference>
<dbReference type="EC" id="2.1.1.37" evidence="1"/>
<dbReference type="GO" id="GO:0009307">
    <property type="term" value="P:DNA restriction-modification system"/>
    <property type="evidence" value="ECO:0007669"/>
    <property type="project" value="UniProtKB-KW"/>
</dbReference>
<evidence type="ECO:0000256" key="6">
    <source>
        <dbReference type="ARBA" id="ARBA00047422"/>
    </source>
</evidence>
<comment type="similarity">
    <text evidence="7">Belongs to the class I-like SAM-binding methyltransferase superfamily. C5-methyltransferase family.</text>
</comment>
<evidence type="ECO:0000256" key="5">
    <source>
        <dbReference type="ARBA" id="ARBA00022747"/>
    </source>
</evidence>
<dbReference type="STRING" id="1163408.UU9_12563"/>
<name>I4VMZ1_9GAMM</name>
<evidence type="ECO:0000256" key="7">
    <source>
        <dbReference type="PROSITE-ProRule" id="PRU01016"/>
    </source>
</evidence>
<dbReference type="GO" id="GO:0032259">
    <property type="term" value="P:methylation"/>
    <property type="evidence" value="ECO:0007669"/>
    <property type="project" value="UniProtKB-KW"/>
</dbReference>
<dbReference type="Gene3D" id="3.90.120.10">
    <property type="entry name" value="DNA Methylase, subunit A, domain 2"/>
    <property type="match status" value="1"/>
</dbReference>
<dbReference type="InterPro" id="IPR001525">
    <property type="entry name" value="C5_MeTfrase"/>
</dbReference>
<dbReference type="PATRIC" id="fig|1163408.3.peg.2564"/>
<evidence type="ECO:0000313" key="8">
    <source>
        <dbReference type="EMBL" id="EIL88582.1"/>
    </source>
</evidence>
<dbReference type="GO" id="GO:0003886">
    <property type="term" value="F:DNA (cytosine-5-)-methyltransferase activity"/>
    <property type="evidence" value="ECO:0007669"/>
    <property type="project" value="UniProtKB-EC"/>
</dbReference>
<dbReference type="PANTHER" id="PTHR46098">
    <property type="entry name" value="TRNA (CYTOSINE(38)-C(5))-METHYLTRANSFERASE"/>
    <property type="match status" value="1"/>
</dbReference>
<keyword evidence="5" id="KW-0680">Restriction system</keyword>
<gene>
    <name evidence="8" type="ORF">UU9_12563</name>
</gene>
<dbReference type="Gene3D" id="3.40.50.150">
    <property type="entry name" value="Vaccinia Virus protein VP39"/>
    <property type="match status" value="1"/>
</dbReference>
<comment type="catalytic activity">
    <reaction evidence="6">
        <text>a 2'-deoxycytidine in DNA + S-adenosyl-L-methionine = a 5-methyl-2'-deoxycytidine in DNA + S-adenosyl-L-homocysteine + H(+)</text>
        <dbReference type="Rhea" id="RHEA:13681"/>
        <dbReference type="Rhea" id="RHEA-COMP:11369"/>
        <dbReference type="Rhea" id="RHEA-COMP:11370"/>
        <dbReference type="ChEBI" id="CHEBI:15378"/>
        <dbReference type="ChEBI" id="CHEBI:57856"/>
        <dbReference type="ChEBI" id="CHEBI:59789"/>
        <dbReference type="ChEBI" id="CHEBI:85452"/>
        <dbReference type="ChEBI" id="CHEBI:85454"/>
        <dbReference type="EC" id="2.1.1.37"/>
    </reaction>
</comment>
<keyword evidence="2 7" id="KW-0489">Methyltransferase</keyword>